<sequence>MSDKTVKQTIIEMGACSAASSINIALGVIACPLIVVSDLVKHKNKLSIIKFFALLLYPAGIYFLKTYNEVFGVKIGPLEGFGLAFGIFAVHSLINIKLEPRG</sequence>
<feature type="transmembrane region" description="Helical" evidence="1">
    <location>
        <begin position="47"/>
        <end position="64"/>
    </location>
</feature>
<evidence type="ECO:0000313" key="3">
    <source>
        <dbReference type="Proteomes" id="UP000250189"/>
    </source>
</evidence>
<protein>
    <submittedName>
        <fullName evidence="2">Uncharacterized protein</fullName>
    </submittedName>
</protein>
<dbReference type="EMBL" id="CP015193">
    <property type="protein sequence ID" value="ASJ16462.1"/>
    <property type="molecule type" value="Genomic_DNA"/>
</dbReference>
<dbReference type="PROSITE" id="PS51257">
    <property type="entry name" value="PROKAR_LIPOPROTEIN"/>
    <property type="match status" value="1"/>
</dbReference>
<name>A0A2Z2NAC5_9EURY</name>
<keyword evidence="3" id="KW-1185">Reference proteome</keyword>
<keyword evidence="1" id="KW-1133">Transmembrane helix</keyword>
<keyword evidence="1" id="KW-0472">Membrane</keyword>
<accession>A0A2Z2NAC5</accession>
<reference evidence="2 3" key="1">
    <citation type="submission" date="2016-04" db="EMBL/GenBank/DDBJ databases">
        <title>Complete genome sequence of Thermococcus chitonophagus type strain GC74.</title>
        <authorList>
            <person name="Oger P.M."/>
        </authorList>
    </citation>
    <scope>NUCLEOTIDE SEQUENCE [LARGE SCALE GENOMIC DNA]</scope>
    <source>
        <strain evidence="2 3">GC74</strain>
    </source>
</reference>
<keyword evidence="1" id="KW-0812">Transmembrane</keyword>
<proteinExistence type="predicted"/>
<feature type="transmembrane region" description="Helical" evidence="1">
    <location>
        <begin position="76"/>
        <end position="96"/>
    </location>
</feature>
<dbReference type="OrthoDB" id="375475at2157"/>
<dbReference type="RefSeq" id="WP_068578656.1">
    <property type="nucleotide sequence ID" value="NZ_CP015193.1"/>
</dbReference>
<dbReference type="Proteomes" id="UP000250189">
    <property type="component" value="Chromosome"/>
</dbReference>
<gene>
    <name evidence="2" type="ORF">A3L04_04915</name>
</gene>
<dbReference type="AlphaFoldDB" id="A0A2Z2NAC5"/>
<feature type="transmembrane region" description="Helical" evidence="1">
    <location>
        <begin position="20"/>
        <end position="40"/>
    </location>
</feature>
<evidence type="ECO:0000256" key="1">
    <source>
        <dbReference type="SAM" id="Phobius"/>
    </source>
</evidence>
<dbReference type="GeneID" id="33321893"/>
<organism evidence="2 3">
    <name type="scientific">Thermococcus chitonophagus</name>
    <dbReference type="NCBI Taxonomy" id="54262"/>
    <lineage>
        <taxon>Archaea</taxon>
        <taxon>Methanobacteriati</taxon>
        <taxon>Methanobacteriota</taxon>
        <taxon>Thermococci</taxon>
        <taxon>Thermococcales</taxon>
        <taxon>Thermococcaceae</taxon>
        <taxon>Thermococcus</taxon>
    </lineage>
</organism>
<evidence type="ECO:0000313" key="2">
    <source>
        <dbReference type="EMBL" id="ASJ16462.1"/>
    </source>
</evidence>